<feature type="region of interest" description="Disordered" evidence="1">
    <location>
        <begin position="1"/>
        <end position="21"/>
    </location>
</feature>
<dbReference type="OrthoDB" id="10052386at2759"/>
<protein>
    <submittedName>
        <fullName evidence="2">Uncharacterized protein</fullName>
    </submittedName>
</protein>
<evidence type="ECO:0000313" key="2">
    <source>
        <dbReference type="EnsemblMetazoa" id="Aqu2.1.11189_001"/>
    </source>
</evidence>
<reference evidence="2" key="1">
    <citation type="submission" date="2017-05" db="UniProtKB">
        <authorList>
            <consortium name="EnsemblMetazoa"/>
        </authorList>
    </citation>
    <scope>IDENTIFICATION</scope>
</reference>
<sequence length="354" mass="40475">VDIETDDYSLPKKSKSKSTEVEDTDTIGTNESCCECCPYEIVLSAVRKILSDSSFEVTKSSKEIKEIARKFSLWAPNNSYFHLFSKVIVSSLNFCFEAKKSYTEEIDFMWRKYHSIRSSKEFQQAWTEVVTYAIDESSAKPSFFQHVTENIFSSLISLHYKKEVTTATQPSYIKLTNIEENIIRYVAGYICHKMKLKLENSKNLDLLLIVAEMIGYDDENDKSFSSSECWTNIVDRGGLVHVNDTTYLMFCAFEKELQQYLKIDRAVMGQNDANLLVDSLTSNVDAQFLWNSILEIHPHIDSSSSNQLLRDMVSLFVNVRGFAFAKSLLEAYKEVSAKPLQKSKGLRKALNVTL</sequence>
<accession>A0A1X7TA66</accession>
<evidence type="ECO:0000256" key="1">
    <source>
        <dbReference type="SAM" id="MobiDB-lite"/>
    </source>
</evidence>
<dbReference type="EnsemblMetazoa" id="Aqu2.1.11189_001">
    <property type="protein sequence ID" value="Aqu2.1.11189_001"/>
    <property type="gene ID" value="Aqu2.1.11189"/>
</dbReference>
<dbReference type="AlphaFoldDB" id="A0A1X7TA66"/>
<organism evidence="2">
    <name type="scientific">Amphimedon queenslandica</name>
    <name type="common">Sponge</name>
    <dbReference type="NCBI Taxonomy" id="400682"/>
    <lineage>
        <taxon>Eukaryota</taxon>
        <taxon>Metazoa</taxon>
        <taxon>Porifera</taxon>
        <taxon>Demospongiae</taxon>
        <taxon>Heteroscleromorpha</taxon>
        <taxon>Haplosclerida</taxon>
        <taxon>Niphatidae</taxon>
        <taxon>Amphimedon</taxon>
    </lineage>
</organism>
<dbReference type="InParanoid" id="A0A1X7TA66"/>
<proteinExistence type="predicted"/>
<name>A0A1X7TA66_AMPQE</name>